<feature type="signal peptide" evidence="1">
    <location>
        <begin position="1"/>
        <end position="20"/>
    </location>
</feature>
<dbReference type="EMBL" id="KN831968">
    <property type="protein sequence ID" value="KIO04968.1"/>
    <property type="molecule type" value="Genomic_DNA"/>
</dbReference>
<gene>
    <name evidence="2" type="ORF">M404DRAFT_529659</name>
</gene>
<name>A0A0C3J7E7_PISTI</name>
<sequence length="82" mass="9258">MGLRFLVVFVLGASRSAQRAFGIFKWRSFLLRRHILLAQTDYTIQSLDLPRRRGLSTSHTLYSNGVTSKKNAHTRVAGNQPA</sequence>
<accession>A0A0C3J7E7</accession>
<dbReference type="AlphaFoldDB" id="A0A0C3J7E7"/>
<keyword evidence="3" id="KW-1185">Reference proteome</keyword>
<evidence type="ECO:0000256" key="1">
    <source>
        <dbReference type="SAM" id="SignalP"/>
    </source>
</evidence>
<organism evidence="2 3">
    <name type="scientific">Pisolithus tinctorius Marx 270</name>
    <dbReference type="NCBI Taxonomy" id="870435"/>
    <lineage>
        <taxon>Eukaryota</taxon>
        <taxon>Fungi</taxon>
        <taxon>Dikarya</taxon>
        <taxon>Basidiomycota</taxon>
        <taxon>Agaricomycotina</taxon>
        <taxon>Agaricomycetes</taxon>
        <taxon>Agaricomycetidae</taxon>
        <taxon>Boletales</taxon>
        <taxon>Sclerodermatineae</taxon>
        <taxon>Pisolithaceae</taxon>
        <taxon>Pisolithus</taxon>
    </lineage>
</organism>
<proteinExistence type="predicted"/>
<keyword evidence="1" id="KW-0732">Signal</keyword>
<feature type="chain" id="PRO_5002166204" description="Secreted protein" evidence="1">
    <location>
        <begin position="21"/>
        <end position="82"/>
    </location>
</feature>
<dbReference type="Proteomes" id="UP000054217">
    <property type="component" value="Unassembled WGS sequence"/>
</dbReference>
<evidence type="ECO:0000313" key="2">
    <source>
        <dbReference type="EMBL" id="KIO04968.1"/>
    </source>
</evidence>
<evidence type="ECO:0008006" key="4">
    <source>
        <dbReference type="Google" id="ProtNLM"/>
    </source>
</evidence>
<dbReference type="InParanoid" id="A0A0C3J7E7"/>
<protein>
    <recommendedName>
        <fullName evidence="4">Secreted protein</fullName>
    </recommendedName>
</protein>
<reference evidence="3" key="2">
    <citation type="submission" date="2015-01" db="EMBL/GenBank/DDBJ databases">
        <title>Evolutionary Origins and Diversification of the Mycorrhizal Mutualists.</title>
        <authorList>
            <consortium name="DOE Joint Genome Institute"/>
            <consortium name="Mycorrhizal Genomics Consortium"/>
            <person name="Kohler A."/>
            <person name="Kuo A."/>
            <person name="Nagy L.G."/>
            <person name="Floudas D."/>
            <person name="Copeland A."/>
            <person name="Barry K.W."/>
            <person name="Cichocki N."/>
            <person name="Veneault-Fourrey C."/>
            <person name="LaButti K."/>
            <person name="Lindquist E.A."/>
            <person name="Lipzen A."/>
            <person name="Lundell T."/>
            <person name="Morin E."/>
            <person name="Murat C."/>
            <person name="Riley R."/>
            <person name="Ohm R."/>
            <person name="Sun H."/>
            <person name="Tunlid A."/>
            <person name="Henrissat B."/>
            <person name="Grigoriev I.V."/>
            <person name="Hibbett D.S."/>
            <person name="Martin F."/>
        </authorList>
    </citation>
    <scope>NUCLEOTIDE SEQUENCE [LARGE SCALE GENOMIC DNA]</scope>
    <source>
        <strain evidence="3">Marx 270</strain>
    </source>
</reference>
<dbReference type="HOGENOM" id="CLU_2559211_0_0_1"/>
<evidence type="ECO:0000313" key="3">
    <source>
        <dbReference type="Proteomes" id="UP000054217"/>
    </source>
</evidence>
<reference evidence="2 3" key="1">
    <citation type="submission" date="2014-04" db="EMBL/GenBank/DDBJ databases">
        <authorList>
            <consortium name="DOE Joint Genome Institute"/>
            <person name="Kuo A."/>
            <person name="Kohler A."/>
            <person name="Costa M.D."/>
            <person name="Nagy L.G."/>
            <person name="Floudas D."/>
            <person name="Copeland A."/>
            <person name="Barry K.W."/>
            <person name="Cichocki N."/>
            <person name="Veneault-Fourrey C."/>
            <person name="LaButti K."/>
            <person name="Lindquist E.A."/>
            <person name="Lipzen A."/>
            <person name="Lundell T."/>
            <person name="Morin E."/>
            <person name="Murat C."/>
            <person name="Sun H."/>
            <person name="Tunlid A."/>
            <person name="Henrissat B."/>
            <person name="Grigoriev I.V."/>
            <person name="Hibbett D.S."/>
            <person name="Martin F."/>
            <person name="Nordberg H.P."/>
            <person name="Cantor M.N."/>
            <person name="Hua S.X."/>
        </authorList>
    </citation>
    <scope>NUCLEOTIDE SEQUENCE [LARGE SCALE GENOMIC DNA]</scope>
    <source>
        <strain evidence="2 3">Marx 270</strain>
    </source>
</reference>